<sequence>MLGFQIAFARPWRHDGRDLLSARPSAVTVDIGHADNAIDAPFDISTINAQFITFASALSPAKWPRAVTFVRVRPCTQSRLGSPQRASAPGLPSRMKHRNNE</sequence>
<organism evidence="2 3">
    <name type="scientific">Eumeta variegata</name>
    <name type="common">Bagworm moth</name>
    <name type="synonym">Eumeta japonica</name>
    <dbReference type="NCBI Taxonomy" id="151549"/>
    <lineage>
        <taxon>Eukaryota</taxon>
        <taxon>Metazoa</taxon>
        <taxon>Ecdysozoa</taxon>
        <taxon>Arthropoda</taxon>
        <taxon>Hexapoda</taxon>
        <taxon>Insecta</taxon>
        <taxon>Pterygota</taxon>
        <taxon>Neoptera</taxon>
        <taxon>Endopterygota</taxon>
        <taxon>Lepidoptera</taxon>
        <taxon>Glossata</taxon>
        <taxon>Ditrysia</taxon>
        <taxon>Tineoidea</taxon>
        <taxon>Psychidae</taxon>
        <taxon>Oiketicinae</taxon>
        <taxon>Eumeta</taxon>
    </lineage>
</organism>
<evidence type="ECO:0000256" key="1">
    <source>
        <dbReference type="SAM" id="MobiDB-lite"/>
    </source>
</evidence>
<dbReference type="AlphaFoldDB" id="A0A4C1WQD6"/>
<feature type="region of interest" description="Disordered" evidence="1">
    <location>
        <begin position="78"/>
        <end position="101"/>
    </location>
</feature>
<dbReference type="Proteomes" id="UP000299102">
    <property type="component" value="Unassembled WGS sequence"/>
</dbReference>
<gene>
    <name evidence="2" type="ORF">EVAR_39062_1</name>
</gene>
<reference evidence="2 3" key="1">
    <citation type="journal article" date="2019" name="Commun. Biol.">
        <title>The bagworm genome reveals a unique fibroin gene that provides high tensile strength.</title>
        <authorList>
            <person name="Kono N."/>
            <person name="Nakamura H."/>
            <person name="Ohtoshi R."/>
            <person name="Tomita M."/>
            <person name="Numata K."/>
            <person name="Arakawa K."/>
        </authorList>
    </citation>
    <scope>NUCLEOTIDE SEQUENCE [LARGE SCALE GENOMIC DNA]</scope>
</reference>
<name>A0A4C1WQD6_EUMVA</name>
<protein>
    <submittedName>
        <fullName evidence="2">Uncharacterized protein</fullName>
    </submittedName>
</protein>
<comment type="caution">
    <text evidence="2">The sequence shown here is derived from an EMBL/GenBank/DDBJ whole genome shotgun (WGS) entry which is preliminary data.</text>
</comment>
<evidence type="ECO:0000313" key="3">
    <source>
        <dbReference type="Proteomes" id="UP000299102"/>
    </source>
</evidence>
<keyword evidence="3" id="KW-1185">Reference proteome</keyword>
<evidence type="ECO:0000313" key="2">
    <source>
        <dbReference type="EMBL" id="GBP52539.1"/>
    </source>
</evidence>
<dbReference type="EMBL" id="BGZK01000605">
    <property type="protein sequence ID" value="GBP52539.1"/>
    <property type="molecule type" value="Genomic_DNA"/>
</dbReference>
<proteinExistence type="predicted"/>
<accession>A0A4C1WQD6</accession>